<feature type="compositionally biased region" description="Basic and acidic residues" evidence="6">
    <location>
        <begin position="135"/>
        <end position="146"/>
    </location>
</feature>
<dbReference type="GO" id="GO:0005730">
    <property type="term" value="C:nucleolus"/>
    <property type="evidence" value="ECO:0007669"/>
    <property type="project" value="TreeGrafter"/>
</dbReference>
<feature type="compositionally biased region" description="Basic and acidic residues" evidence="6">
    <location>
        <begin position="104"/>
        <end position="114"/>
    </location>
</feature>
<evidence type="ECO:0000256" key="2">
    <source>
        <dbReference type="ARBA" id="ARBA00013194"/>
    </source>
</evidence>
<dbReference type="AlphaFoldDB" id="A0A8S4PXY8"/>
<feature type="domain" description="PPIase FKBP-type" evidence="7">
    <location>
        <begin position="148"/>
        <end position="235"/>
    </location>
</feature>
<sequence length="235" mass="25517">MESDEEDEEDPQASYIQEPASSKSKKDKKKQATATQEKPQEESKSSKKKNKDKKEEAPTPKPTVPDTPPETQSSKKKKKKNKKKKNEEQQDDKAQPATNGSAKKGKEAQNETNKKQTQPTPKSVKKTLKGGLIVEDSKDGHGPEAKAGKMVGVYYKGMLKNGKVFDSAQGGKPFKFRLGAGEVIKGWDVGVAGMKVGGKRKLTIPAPLAYGKNGAPPDIPPNNTLVFDVELKSVS</sequence>
<dbReference type="GO" id="GO:0003755">
    <property type="term" value="F:peptidyl-prolyl cis-trans isomerase activity"/>
    <property type="evidence" value="ECO:0007669"/>
    <property type="project" value="UniProtKB-KW"/>
</dbReference>
<evidence type="ECO:0000256" key="1">
    <source>
        <dbReference type="ARBA" id="ARBA00000971"/>
    </source>
</evidence>
<accession>A0A8S4PXY8</accession>
<dbReference type="EMBL" id="CAIIXF020000010">
    <property type="protein sequence ID" value="CAH1796482.1"/>
    <property type="molecule type" value="Genomic_DNA"/>
</dbReference>
<feature type="compositionally biased region" description="Pro residues" evidence="6">
    <location>
        <begin position="59"/>
        <end position="68"/>
    </location>
</feature>
<evidence type="ECO:0000259" key="7">
    <source>
        <dbReference type="PROSITE" id="PS50059"/>
    </source>
</evidence>
<dbReference type="Proteomes" id="UP000749559">
    <property type="component" value="Unassembled WGS sequence"/>
</dbReference>
<evidence type="ECO:0000313" key="9">
    <source>
        <dbReference type="Proteomes" id="UP000749559"/>
    </source>
</evidence>
<feature type="compositionally biased region" description="Acidic residues" evidence="6">
    <location>
        <begin position="1"/>
        <end position="11"/>
    </location>
</feature>
<dbReference type="EC" id="5.2.1.8" evidence="2 5"/>
<keyword evidence="4 5" id="KW-0413">Isomerase</keyword>
<evidence type="ECO:0000256" key="5">
    <source>
        <dbReference type="PROSITE-ProRule" id="PRU00277"/>
    </source>
</evidence>
<dbReference type="PANTHER" id="PTHR43811">
    <property type="entry name" value="FKBP-TYPE PEPTIDYL-PROLYL CIS-TRANS ISOMERASE FKPA"/>
    <property type="match status" value="1"/>
</dbReference>
<protein>
    <recommendedName>
        <fullName evidence="2 5">peptidylprolyl isomerase</fullName>
        <ecNumber evidence="2 5">5.2.1.8</ecNumber>
    </recommendedName>
</protein>
<organism evidence="8 9">
    <name type="scientific">Owenia fusiformis</name>
    <name type="common">Polychaete worm</name>
    <dbReference type="NCBI Taxonomy" id="6347"/>
    <lineage>
        <taxon>Eukaryota</taxon>
        <taxon>Metazoa</taxon>
        <taxon>Spiralia</taxon>
        <taxon>Lophotrochozoa</taxon>
        <taxon>Annelida</taxon>
        <taxon>Polychaeta</taxon>
        <taxon>Sedentaria</taxon>
        <taxon>Canalipalpata</taxon>
        <taxon>Sabellida</taxon>
        <taxon>Oweniida</taxon>
        <taxon>Oweniidae</taxon>
        <taxon>Owenia</taxon>
    </lineage>
</organism>
<evidence type="ECO:0000256" key="4">
    <source>
        <dbReference type="ARBA" id="ARBA00023235"/>
    </source>
</evidence>
<dbReference type="OrthoDB" id="1902587at2759"/>
<dbReference type="PROSITE" id="PS50059">
    <property type="entry name" value="FKBP_PPIASE"/>
    <property type="match status" value="1"/>
</dbReference>
<keyword evidence="3 5" id="KW-0697">Rotamase</keyword>
<comment type="caution">
    <text evidence="8">The sequence shown here is derived from an EMBL/GenBank/DDBJ whole genome shotgun (WGS) entry which is preliminary data.</text>
</comment>
<name>A0A8S4PXY8_OWEFU</name>
<reference evidence="8" key="1">
    <citation type="submission" date="2022-03" db="EMBL/GenBank/DDBJ databases">
        <authorList>
            <person name="Martin C."/>
        </authorList>
    </citation>
    <scope>NUCLEOTIDE SEQUENCE</scope>
</reference>
<dbReference type="InterPro" id="IPR001179">
    <property type="entry name" value="PPIase_FKBP_dom"/>
</dbReference>
<dbReference type="GO" id="GO:0000785">
    <property type="term" value="C:chromatin"/>
    <property type="evidence" value="ECO:0007669"/>
    <property type="project" value="TreeGrafter"/>
</dbReference>
<gene>
    <name evidence="8" type="ORF">OFUS_LOCUS20887</name>
</gene>
<evidence type="ECO:0000256" key="6">
    <source>
        <dbReference type="SAM" id="MobiDB-lite"/>
    </source>
</evidence>
<dbReference type="Pfam" id="PF00254">
    <property type="entry name" value="FKBP_C"/>
    <property type="match status" value="1"/>
</dbReference>
<feature type="compositionally biased region" description="Basic residues" evidence="6">
    <location>
        <begin position="74"/>
        <end position="84"/>
    </location>
</feature>
<dbReference type="Gene3D" id="3.10.50.40">
    <property type="match status" value="1"/>
</dbReference>
<dbReference type="FunFam" id="3.10.50.40:FF:000006">
    <property type="entry name" value="Peptidyl-prolyl cis-trans isomerase"/>
    <property type="match status" value="1"/>
</dbReference>
<feature type="compositionally biased region" description="Basic and acidic residues" evidence="6">
    <location>
        <begin position="85"/>
        <end position="94"/>
    </location>
</feature>
<keyword evidence="9" id="KW-1185">Reference proteome</keyword>
<evidence type="ECO:0000313" key="8">
    <source>
        <dbReference type="EMBL" id="CAH1796482.1"/>
    </source>
</evidence>
<dbReference type="PANTHER" id="PTHR43811:SF19">
    <property type="entry name" value="39 KDA FK506-BINDING NUCLEAR PROTEIN"/>
    <property type="match status" value="1"/>
</dbReference>
<evidence type="ECO:0000256" key="3">
    <source>
        <dbReference type="ARBA" id="ARBA00023110"/>
    </source>
</evidence>
<proteinExistence type="predicted"/>
<comment type="catalytic activity">
    <reaction evidence="1 5">
        <text>[protein]-peptidylproline (omega=180) = [protein]-peptidylproline (omega=0)</text>
        <dbReference type="Rhea" id="RHEA:16237"/>
        <dbReference type="Rhea" id="RHEA-COMP:10747"/>
        <dbReference type="Rhea" id="RHEA-COMP:10748"/>
        <dbReference type="ChEBI" id="CHEBI:83833"/>
        <dbReference type="ChEBI" id="CHEBI:83834"/>
        <dbReference type="EC" id="5.2.1.8"/>
    </reaction>
</comment>
<feature type="region of interest" description="Disordered" evidence="6">
    <location>
        <begin position="1"/>
        <end position="146"/>
    </location>
</feature>
<dbReference type="InterPro" id="IPR046357">
    <property type="entry name" value="PPIase_dom_sf"/>
</dbReference>
<dbReference type="SUPFAM" id="SSF54534">
    <property type="entry name" value="FKBP-like"/>
    <property type="match status" value="1"/>
</dbReference>